<accession>A0ABI7XK46</accession>
<evidence type="ECO:0000256" key="4">
    <source>
        <dbReference type="RuleBase" id="RU361155"/>
    </source>
</evidence>
<evidence type="ECO:0000313" key="8">
    <source>
        <dbReference type="Proteomes" id="UP000823872"/>
    </source>
</evidence>
<dbReference type="PANTHER" id="PTHR11783">
    <property type="entry name" value="SULFOTRANSFERASE SULT"/>
    <property type="match status" value="1"/>
</dbReference>
<dbReference type="Pfam" id="PF00685">
    <property type="entry name" value="Sulfotransfer_1"/>
    <property type="match status" value="1"/>
</dbReference>
<evidence type="ECO:0000256" key="3">
    <source>
        <dbReference type="ARBA" id="ARBA00048219"/>
    </source>
</evidence>
<organism evidence="7 8">
    <name type="scientific">Felis catus</name>
    <name type="common">Cat</name>
    <name type="synonym">Felis silvestris catus</name>
    <dbReference type="NCBI Taxonomy" id="9685"/>
    <lineage>
        <taxon>Eukaryota</taxon>
        <taxon>Metazoa</taxon>
        <taxon>Chordata</taxon>
        <taxon>Craniata</taxon>
        <taxon>Vertebrata</taxon>
        <taxon>Euteleostomi</taxon>
        <taxon>Mammalia</taxon>
        <taxon>Eutheria</taxon>
        <taxon>Laurasiatheria</taxon>
        <taxon>Carnivora</taxon>
        <taxon>Feliformia</taxon>
        <taxon>Felidae</taxon>
        <taxon>Felinae</taxon>
        <taxon>Felis</taxon>
    </lineage>
</organism>
<evidence type="ECO:0000256" key="5">
    <source>
        <dbReference type="SAM" id="Phobius"/>
    </source>
</evidence>
<evidence type="ECO:0000256" key="1">
    <source>
        <dbReference type="ARBA" id="ARBA00005771"/>
    </source>
</evidence>
<feature type="domain" description="Sulfotransferase" evidence="6">
    <location>
        <begin position="36"/>
        <end position="119"/>
    </location>
</feature>
<keyword evidence="8" id="KW-1185">Reference proteome</keyword>
<reference evidence="7 8" key="1">
    <citation type="submission" date="2021-02" db="EMBL/GenBank/DDBJ databases">
        <title>Safari Cat Assemblies.</title>
        <authorList>
            <person name="Bredemeyer K.R."/>
            <person name="Murphy W.J."/>
        </authorList>
    </citation>
    <scope>NUCLEOTIDE SEQUENCE [LARGE SCALE GENOMIC DNA]</scope>
</reference>
<dbReference type="EC" id="2.8.2.-" evidence="4"/>
<feature type="transmembrane region" description="Helical" evidence="5">
    <location>
        <begin position="147"/>
        <end position="165"/>
    </location>
</feature>
<evidence type="ECO:0000313" key="7">
    <source>
        <dbReference type="Ensembl" id="ENSFCTP00005022866.1"/>
    </source>
</evidence>
<dbReference type="Ensembl" id="ENSFCTT00005033747.1">
    <property type="protein sequence ID" value="ENSFCTP00005022866.1"/>
    <property type="gene ID" value="ENSFCTG00005011938.1"/>
</dbReference>
<keyword evidence="5" id="KW-0472">Membrane</keyword>
<reference evidence="7" key="2">
    <citation type="submission" date="2025-08" db="UniProtKB">
        <authorList>
            <consortium name="Ensembl"/>
        </authorList>
    </citation>
    <scope>IDENTIFICATION</scope>
    <source>
        <strain evidence="7">breed Abyssinian</strain>
    </source>
</reference>
<keyword evidence="5" id="KW-0812">Transmembrane</keyword>
<dbReference type="InterPro" id="IPR027417">
    <property type="entry name" value="P-loop_NTPase"/>
</dbReference>
<comment type="catalytic activity">
    <reaction evidence="3">
        <text>4-ethylphenol + 3'-phosphoadenylyl sulfate = 4-ethylphenyl sulfate + adenosine 3',5'-bisphosphate + H(+)</text>
        <dbReference type="Rhea" id="RHEA:70607"/>
        <dbReference type="ChEBI" id="CHEBI:15378"/>
        <dbReference type="ChEBI" id="CHEBI:49584"/>
        <dbReference type="ChEBI" id="CHEBI:58339"/>
        <dbReference type="ChEBI" id="CHEBI:58343"/>
        <dbReference type="ChEBI" id="CHEBI:133681"/>
    </reaction>
    <physiologicalReaction direction="left-to-right" evidence="3">
        <dbReference type="Rhea" id="RHEA:70608"/>
    </physiologicalReaction>
</comment>
<dbReference type="InterPro" id="IPR000863">
    <property type="entry name" value="Sulfotransferase_dom"/>
</dbReference>
<proteinExistence type="inferred from homology"/>
<keyword evidence="2 4" id="KW-0808">Transferase</keyword>
<dbReference type="Proteomes" id="UP000823872">
    <property type="component" value="Chromosome B2"/>
</dbReference>
<name>A0ABI7XK46_FELCA</name>
<dbReference type="SUPFAM" id="SSF52540">
    <property type="entry name" value="P-loop containing nucleoside triphosphate hydrolases"/>
    <property type="match status" value="1"/>
</dbReference>
<evidence type="ECO:0000259" key="6">
    <source>
        <dbReference type="Pfam" id="PF00685"/>
    </source>
</evidence>
<comment type="similarity">
    <text evidence="1 4">Belongs to the sulfotransferase 1 family.</text>
</comment>
<sequence>MDGTEKYLSKLKNCYSARSATNINILETLEDFGIRDDNVFVVAYPKSGSIWTQQILSLIYFEGHRNKTEIVSTIERVPFFEYRMKPDDFVKRPSLCLFISHIPYYLAPKGLKNKKATYVTEIVKDLLHKYFLQILFKYFFKCCCPAPLIHILSNVIIINFTIFFAH</sequence>
<reference evidence="7" key="3">
    <citation type="submission" date="2025-09" db="UniProtKB">
        <authorList>
            <consortium name="Ensembl"/>
        </authorList>
    </citation>
    <scope>IDENTIFICATION</scope>
    <source>
        <strain evidence="7">breed Abyssinian</strain>
    </source>
</reference>
<protein>
    <recommendedName>
        <fullName evidence="4">Sulfotransferase</fullName>
        <ecNumber evidence="4">2.8.2.-</ecNumber>
    </recommendedName>
</protein>
<dbReference type="GeneTree" id="ENSGT00940000156772"/>
<keyword evidence="5" id="KW-1133">Transmembrane helix</keyword>
<evidence type="ECO:0000256" key="2">
    <source>
        <dbReference type="ARBA" id="ARBA00022679"/>
    </source>
</evidence>
<dbReference type="Gene3D" id="3.40.50.300">
    <property type="entry name" value="P-loop containing nucleotide triphosphate hydrolases"/>
    <property type="match status" value="1"/>
</dbReference>